<dbReference type="Gene3D" id="2.30.30.40">
    <property type="entry name" value="SH3 Domains"/>
    <property type="match status" value="1"/>
</dbReference>
<name>A0A9B2JJ93_BOMTE</name>
<feature type="region of interest" description="Disordered" evidence="3">
    <location>
        <begin position="1307"/>
        <end position="1346"/>
    </location>
</feature>
<evidence type="ECO:0000313" key="7">
    <source>
        <dbReference type="RefSeq" id="XP_012163527.2"/>
    </source>
</evidence>
<protein>
    <submittedName>
        <fullName evidence="7">Uncharacterized protein LOC100643926 isoform X3</fullName>
    </submittedName>
</protein>
<dbReference type="GO" id="GO:0031410">
    <property type="term" value="C:cytoplasmic vesicle"/>
    <property type="evidence" value="ECO:0007669"/>
    <property type="project" value="TreeGrafter"/>
</dbReference>
<feature type="compositionally biased region" description="Low complexity" evidence="3">
    <location>
        <begin position="1369"/>
        <end position="1383"/>
    </location>
</feature>
<dbReference type="PANTHER" id="PTHR15591:SF13">
    <property type="entry name" value="RUN DOMAIN-CONTAINING PROTEIN"/>
    <property type="match status" value="1"/>
</dbReference>
<dbReference type="RefSeq" id="XP_012163527.2">
    <property type="nucleotide sequence ID" value="XM_012308137.3"/>
</dbReference>
<dbReference type="PANTHER" id="PTHR15591">
    <property type="entry name" value="RUN AND SH3 DOMAIN CONTAINING"/>
    <property type="match status" value="1"/>
</dbReference>
<accession>A0A9B2JJ93</accession>
<feature type="region of interest" description="Disordered" evidence="3">
    <location>
        <begin position="718"/>
        <end position="753"/>
    </location>
</feature>
<dbReference type="SMART" id="SM00326">
    <property type="entry name" value="SH3"/>
    <property type="match status" value="1"/>
</dbReference>
<evidence type="ECO:0000259" key="5">
    <source>
        <dbReference type="PROSITE" id="PS50826"/>
    </source>
</evidence>
<feature type="compositionally biased region" description="Polar residues" evidence="3">
    <location>
        <begin position="738"/>
        <end position="753"/>
    </location>
</feature>
<dbReference type="Gene3D" id="1.20.58.900">
    <property type="match status" value="1"/>
</dbReference>
<evidence type="ECO:0000256" key="3">
    <source>
        <dbReference type="SAM" id="MobiDB-lite"/>
    </source>
</evidence>
<evidence type="ECO:0000256" key="2">
    <source>
        <dbReference type="PROSITE-ProRule" id="PRU00192"/>
    </source>
</evidence>
<feature type="domain" description="SH3" evidence="4">
    <location>
        <begin position="1511"/>
        <end position="1570"/>
    </location>
</feature>
<dbReference type="InterPro" id="IPR001452">
    <property type="entry name" value="SH3_domain"/>
</dbReference>
<dbReference type="InterPro" id="IPR047343">
    <property type="entry name" value="RUSC1_2"/>
</dbReference>
<feature type="compositionally biased region" description="Polar residues" evidence="3">
    <location>
        <begin position="1318"/>
        <end position="1327"/>
    </location>
</feature>
<gene>
    <name evidence="7" type="primary">LOC100643926</name>
</gene>
<dbReference type="Proteomes" id="UP000835206">
    <property type="component" value="Chromosome 4"/>
</dbReference>
<feature type="domain" description="RUN" evidence="5">
    <location>
        <begin position="1062"/>
        <end position="1207"/>
    </location>
</feature>
<dbReference type="Pfam" id="PF02759">
    <property type="entry name" value="RUN"/>
    <property type="match status" value="1"/>
</dbReference>
<feature type="compositionally biased region" description="Acidic residues" evidence="3">
    <location>
        <begin position="910"/>
        <end position="919"/>
    </location>
</feature>
<evidence type="ECO:0000313" key="6">
    <source>
        <dbReference type="Proteomes" id="UP000835206"/>
    </source>
</evidence>
<proteinExistence type="predicted"/>
<feature type="compositionally biased region" description="Low complexity" evidence="3">
    <location>
        <begin position="718"/>
        <end position="736"/>
    </location>
</feature>
<dbReference type="InterPro" id="IPR004012">
    <property type="entry name" value="Run_dom"/>
</dbReference>
<feature type="region of interest" description="Disordered" evidence="3">
    <location>
        <begin position="410"/>
        <end position="443"/>
    </location>
</feature>
<organism evidence="6 7">
    <name type="scientific">Bombus terrestris</name>
    <name type="common">Buff-tailed bumblebee</name>
    <name type="synonym">Apis terrestris</name>
    <dbReference type="NCBI Taxonomy" id="30195"/>
    <lineage>
        <taxon>Eukaryota</taxon>
        <taxon>Metazoa</taxon>
        <taxon>Ecdysozoa</taxon>
        <taxon>Arthropoda</taxon>
        <taxon>Hexapoda</taxon>
        <taxon>Insecta</taxon>
        <taxon>Pterygota</taxon>
        <taxon>Neoptera</taxon>
        <taxon>Endopterygota</taxon>
        <taxon>Hymenoptera</taxon>
        <taxon>Apocrita</taxon>
        <taxon>Aculeata</taxon>
        <taxon>Apoidea</taxon>
        <taxon>Anthophila</taxon>
        <taxon>Apidae</taxon>
        <taxon>Bombus</taxon>
        <taxon>Bombus</taxon>
    </lineage>
</organism>
<dbReference type="GeneID" id="100643926"/>
<evidence type="ECO:0000256" key="1">
    <source>
        <dbReference type="ARBA" id="ARBA00022443"/>
    </source>
</evidence>
<dbReference type="PROSITE" id="PS50002">
    <property type="entry name" value="SH3"/>
    <property type="match status" value="1"/>
</dbReference>
<feature type="region of interest" description="Disordered" evidence="3">
    <location>
        <begin position="787"/>
        <end position="832"/>
    </location>
</feature>
<feature type="region of interest" description="Disordered" evidence="3">
    <location>
        <begin position="884"/>
        <end position="921"/>
    </location>
</feature>
<reference evidence="7" key="1">
    <citation type="submission" date="2025-08" db="UniProtKB">
        <authorList>
            <consortium name="RefSeq"/>
        </authorList>
    </citation>
    <scope>IDENTIFICATION</scope>
</reference>
<feature type="compositionally biased region" description="Polar residues" evidence="3">
    <location>
        <begin position="414"/>
        <end position="436"/>
    </location>
</feature>
<feature type="region of interest" description="Disordered" evidence="3">
    <location>
        <begin position="1367"/>
        <end position="1420"/>
    </location>
</feature>
<feature type="region of interest" description="Disordered" evidence="3">
    <location>
        <begin position="1484"/>
        <end position="1511"/>
    </location>
</feature>
<keyword evidence="6" id="KW-1185">Reference proteome</keyword>
<dbReference type="PROSITE" id="PS50826">
    <property type="entry name" value="RUN"/>
    <property type="match status" value="1"/>
</dbReference>
<feature type="region of interest" description="Disordered" evidence="3">
    <location>
        <begin position="356"/>
        <end position="390"/>
    </location>
</feature>
<dbReference type="InterPro" id="IPR037213">
    <property type="entry name" value="Run_dom_sf"/>
</dbReference>
<feature type="compositionally biased region" description="Polar residues" evidence="3">
    <location>
        <begin position="356"/>
        <end position="373"/>
    </location>
</feature>
<sequence length="1570" mass="176267">MNALATGIVCGNGERVGAGKGAAMMEDPQTPGSDCNSNPATDSIQHDLISSEFVQDNVEYQWFIDYGYRDGGLHVHPSVLSSLSASYSREDLGYYDDLARNLDANLAEIDMESFRTADIHTLLTALPVMCTDPVQHSEFNYQRERYASISGSVMEKLDIGSSISPHTSSQGEDSACSTTDTISICKSSLLFSPLKETPILPPGGSYSVDSLDCEDMLLTCQTNNKENYTIAFEGSITMYSDGSQDFDNQEKQQKAYETVEPYYNRNADLKNVLDLSMACSDSKIYTTWSNLKHSSMNKIITRHPSGNNNTIPEFSHGVENIISVTNKRSQSLPDLTQATQFHLNMPLNFSVDSAESNNHVQQLHSSGSVMSRSINEESSDNGEHNSTGKKLQNLSLVKLFMKQKSMSAEGMSLTLDQSDSASDNGWPTNNSASDSGTNTNTQIQRQNINNIPKRQVPESDFSINWVKSDQHNNQDTENQKDSFNDIPKYTSTISEQKDEIISSASLEELSENISKSDLTHDNDADQNDIDIIPNVFEHQRKTAWVKSLEKKYPICKTTGIQAIAETEDNSVQTSLVYIPPVKEKENPSLRETIVNKKPVYVVYPNYVLPDLSFLNIKDTKLDCVTLKPQCFGKNRVSWKHTGRSGRPFSCNDIDTLRQRGFSHVKDWESLTFLLPTEYKKILHDVPEVSRHINIHEETKKPLFCLSPPMRHKTRTISEIIPNNSSSTSSTATQPSSGYRGSSTILTDSSTNQQTLNNATNPLYLYRYDSISSEASLVSNDKKIHRQISKTKTACPSFPKRSISLPHGDRESEFSSGKVPPRPPLPRSILRKSKVPASKRYSMFEMGDVEEIEDQSPETNKRMSLQEPYYMNNDLQLACRGRVADPEKDVDETEERYHTERVNEIANTGDLETENSENSEDDVKQLEEFLKRSGFSSQSSDGDTEDPDVKLRSYVRKFLALRMNKDVTKATDMIESQKKTVSFAVNQRKKYLDNKGNLNVTTNEQSKDIVFPDERRAMSPDNKLDLDEKRKMILSVNKAVDLLLKYWNTESIHSRQNYNDKNECAQICVSNLCPALYAIMSDGLKSHLNSTFGPITNSVWQVVEASSQQGPVTKTLNELVQKINGEDVITEGMLKFHAFVFGLLNLRALDAWFAYLCTRESILRKHYNNNSLFVAALANANVREVVDALLHILNPLAFCPFQLDLLYQYRQLHNSFGSLNNHTINAVNFRNVDLAANEHHFDKTDTCAMVSSPRKVRPRSCVAYTNYDDKPGGIHKSDMETVKKRLSNPIGSKIFRALDKLASEDSEDYTDSLEHSPLNRASNRQPISRKSHSPENKIDDEDNISGEEKFRKLQEKWELMVGKEDAKIQPPISSPLSPTRTPTSVGKSKIPRLLTSPVKQSNTTTGPVKSTKSPISGIPSLKKPVMLSTTKTTPKKPVEVRNKDTTKRTSRVDQEIVGATRTHLTRPSSLPYKSYGVMSKDKHLVSPQRRAASTSLPRPTTTSTTRNHPTKKPLKEVRTLTHRMPSDNGHLAFAEGEKLKVILEVDSKWLLCARGDRKGLVPRMCVYNIQT</sequence>
<feature type="compositionally biased region" description="Polar residues" evidence="3">
    <location>
        <begin position="1396"/>
        <end position="1413"/>
    </location>
</feature>
<dbReference type="SUPFAM" id="SSF50044">
    <property type="entry name" value="SH3-domain"/>
    <property type="match status" value="1"/>
</dbReference>
<keyword evidence="1 2" id="KW-0728">SH3 domain</keyword>
<feature type="compositionally biased region" description="Low complexity" evidence="3">
    <location>
        <begin position="1492"/>
        <end position="1506"/>
    </location>
</feature>
<dbReference type="SUPFAM" id="SSF140741">
    <property type="entry name" value="RUN domain-like"/>
    <property type="match status" value="1"/>
</dbReference>
<dbReference type="CDD" id="cd17685">
    <property type="entry name" value="RUN_RUSC"/>
    <property type="match status" value="1"/>
</dbReference>
<dbReference type="InterPro" id="IPR036028">
    <property type="entry name" value="SH3-like_dom_sf"/>
</dbReference>
<evidence type="ECO:0000259" key="4">
    <source>
        <dbReference type="PROSITE" id="PS50002"/>
    </source>
</evidence>